<dbReference type="PANTHER" id="PTHR11082">
    <property type="entry name" value="TRNA-DIHYDROURIDINE SYNTHASE"/>
    <property type="match status" value="1"/>
</dbReference>
<dbReference type="InterPro" id="IPR035587">
    <property type="entry name" value="DUS-like_FMN-bd"/>
</dbReference>
<accession>A0A182QKF6</accession>
<dbReference type="Proteomes" id="UP000075886">
    <property type="component" value="Unassembled WGS sequence"/>
</dbReference>
<feature type="compositionally biased region" description="Polar residues" evidence="6">
    <location>
        <begin position="376"/>
        <end position="390"/>
    </location>
</feature>
<evidence type="ECO:0000256" key="1">
    <source>
        <dbReference type="ARBA" id="ARBA00001917"/>
    </source>
</evidence>
<comment type="cofactor">
    <cofactor evidence="1">
        <name>FMN</name>
        <dbReference type="ChEBI" id="CHEBI:58210"/>
    </cofactor>
</comment>
<protein>
    <recommendedName>
        <fullName evidence="7">DUS-like FMN-binding domain-containing protein</fullName>
    </recommendedName>
</protein>
<keyword evidence="5" id="KW-0560">Oxidoreductase</keyword>
<dbReference type="CDD" id="cd02801">
    <property type="entry name" value="DUS_like_FMN"/>
    <property type="match status" value="1"/>
</dbReference>
<dbReference type="EnsemblMetazoa" id="AFAF012034-RA">
    <property type="protein sequence ID" value="AFAF012034-PA"/>
    <property type="gene ID" value="AFAF012034"/>
</dbReference>
<dbReference type="InterPro" id="IPR018517">
    <property type="entry name" value="tRNA_hU_synthase_CS"/>
</dbReference>
<dbReference type="GO" id="GO:0050660">
    <property type="term" value="F:flavin adenine dinucleotide binding"/>
    <property type="evidence" value="ECO:0007669"/>
    <property type="project" value="InterPro"/>
</dbReference>
<reference evidence="8" key="2">
    <citation type="submission" date="2020-05" db="UniProtKB">
        <authorList>
            <consortium name="EnsemblMetazoa"/>
        </authorList>
    </citation>
    <scope>IDENTIFICATION</scope>
    <source>
        <strain evidence="8">FAR1</strain>
    </source>
</reference>
<proteinExistence type="predicted"/>
<reference evidence="9" key="1">
    <citation type="submission" date="2014-01" db="EMBL/GenBank/DDBJ databases">
        <title>The Genome Sequence of Anopheles farauti FAR1 (V2).</title>
        <authorList>
            <consortium name="The Broad Institute Genomics Platform"/>
            <person name="Neafsey D.E."/>
            <person name="Besansky N."/>
            <person name="Howell P."/>
            <person name="Walton C."/>
            <person name="Young S.K."/>
            <person name="Zeng Q."/>
            <person name="Gargeya S."/>
            <person name="Fitzgerald M."/>
            <person name="Haas B."/>
            <person name="Abouelleil A."/>
            <person name="Allen A.W."/>
            <person name="Alvarado L."/>
            <person name="Arachchi H.M."/>
            <person name="Berlin A.M."/>
            <person name="Chapman S.B."/>
            <person name="Gainer-Dewar J."/>
            <person name="Goldberg J."/>
            <person name="Griggs A."/>
            <person name="Gujja S."/>
            <person name="Hansen M."/>
            <person name="Howarth C."/>
            <person name="Imamovic A."/>
            <person name="Ireland A."/>
            <person name="Larimer J."/>
            <person name="McCowan C."/>
            <person name="Murphy C."/>
            <person name="Pearson M."/>
            <person name="Poon T.W."/>
            <person name="Priest M."/>
            <person name="Roberts A."/>
            <person name="Saif S."/>
            <person name="Shea T."/>
            <person name="Sisk P."/>
            <person name="Sykes S."/>
            <person name="Wortman J."/>
            <person name="Nusbaum C."/>
            <person name="Birren B."/>
        </authorList>
    </citation>
    <scope>NUCLEOTIDE SEQUENCE [LARGE SCALE GENOMIC DNA]</scope>
    <source>
        <strain evidence="9">FAR1</strain>
    </source>
</reference>
<dbReference type="GO" id="GO:0102266">
    <property type="term" value="F:tRNA-dihydrouridine20a synthase activity"/>
    <property type="evidence" value="ECO:0007669"/>
    <property type="project" value="UniProtKB-ARBA"/>
</dbReference>
<dbReference type="InterPro" id="IPR013785">
    <property type="entry name" value="Aldolase_TIM"/>
</dbReference>
<evidence type="ECO:0000259" key="7">
    <source>
        <dbReference type="Pfam" id="PF01207"/>
    </source>
</evidence>
<dbReference type="EMBL" id="AXCN02000147">
    <property type="status" value="NOT_ANNOTATED_CDS"/>
    <property type="molecule type" value="Genomic_DNA"/>
</dbReference>
<evidence type="ECO:0000256" key="2">
    <source>
        <dbReference type="ARBA" id="ARBA00022630"/>
    </source>
</evidence>
<evidence type="ECO:0000256" key="3">
    <source>
        <dbReference type="ARBA" id="ARBA00022643"/>
    </source>
</evidence>
<dbReference type="Pfam" id="PF01207">
    <property type="entry name" value="Dus"/>
    <property type="match status" value="1"/>
</dbReference>
<keyword evidence="3" id="KW-0288">FMN</keyword>
<dbReference type="PROSITE" id="PS01136">
    <property type="entry name" value="UPF0034"/>
    <property type="match status" value="1"/>
</dbReference>
<keyword evidence="2" id="KW-0285">Flavoprotein</keyword>
<evidence type="ECO:0000256" key="5">
    <source>
        <dbReference type="ARBA" id="ARBA00023002"/>
    </source>
</evidence>
<dbReference type="SUPFAM" id="SSF51395">
    <property type="entry name" value="FMN-linked oxidoreductases"/>
    <property type="match status" value="1"/>
</dbReference>
<evidence type="ECO:0000313" key="8">
    <source>
        <dbReference type="EnsemblMetazoa" id="AFAF012034-PA"/>
    </source>
</evidence>
<dbReference type="Gene3D" id="3.20.20.70">
    <property type="entry name" value="Aldolase class I"/>
    <property type="match status" value="1"/>
</dbReference>
<feature type="region of interest" description="Disordered" evidence="6">
    <location>
        <begin position="355"/>
        <end position="394"/>
    </location>
</feature>
<dbReference type="AlphaFoldDB" id="A0A182QKF6"/>
<keyword evidence="4" id="KW-0819">tRNA processing</keyword>
<dbReference type="GO" id="GO:0102267">
    <property type="term" value="F:tRNA-dihydrouridine20b synthase activity"/>
    <property type="evidence" value="ECO:0007669"/>
    <property type="project" value="UniProtKB-ARBA"/>
</dbReference>
<keyword evidence="9" id="KW-1185">Reference proteome</keyword>
<evidence type="ECO:0000256" key="4">
    <source>
        <dbReference type="ARBA" id="ARBA00022694"/>
    </source>
</evidence>
<dbReference type="STRING" id="69004.A0A182QKF6"/>
<dbReference type="GO" id="GO:0006397">
    <property type="term" value="P:mRNA processing"/>
    <property type="evidence" value="ECO:0007669"/>
    <property type="project" value="UniProtKB-KW"/>
</dbReference>
<name>A0A182QKF6_9DIPT</name>
<dbReference type="PANTHER" id="PTHR11082:SF31">
    <property type="entry name" value="TRNA-DIHYDROURIDINE(20A_20B) SYNTHASE [NAD(P)+]-LIKE"/>
    <property type="match status" value="1"/>
</dbReference>
<evidence type="ECO:0000256" key="6">
    <source>
        <dbReference type="SAM" id="MobiDB-lite"/>
    </source>
</evidence>
<feature type="domain" description="DUS-like FMN-binding" evidence="7">
    <location>
        <begin position="33"/>
        <end position="295"/>
    </location>
</feature>
<evidence type="ECO:0000313" key="9">
    <source>
        <dbReference type="Proteomes" id="UP000075886"/>
    </source>
</evidence>
<organism evidence="8 9">
    <name type="scientific">Anopheles farauti</name>
    <dbReference type="NCBI Taxonomy" id="69004"/>
    <lineage>
        <taxon>Eukaryota</taxon>
        <taxon>Metazoa</taxon>
        <taxon>Ecdysozoa</taxon>
        <taxon>Arthropoda</taxon>
        <taxon>Hexapoda</taxon>
        <taxon>Insecta</taxon>
        <taxon>Pterygota</taxon>
        <taxon>Neoptera</taxon>
        <taxon>Endopterygota</taxon>
        <taxon>Diptera</taxon>
        <taxon>Nematocera</taxon>
        <taxon>Culicoidea</taxon>
        <taxon>Culicidae</taxon>
        <taxon>Anophelinae</taxon>
        <taxon>Anopheles</taxon>
    </lineage>
</organism>
<sequence length="408" mass="45832">MKSVKLTMEEKHKTNIRELFSSAAERKTFVKICAPMVRYSKLEFRNLVRSYGTDLAFTSMIMADSFCQSEKARLNEFTTNNDDTPLIAQFAANNGVDFLSASEMVYPYVDGVDLNCGCPQRWAMAEGYGSALLKTPERIADMLAMVRRNMPNSFSVSVKVRLLSNSNQKETIEMCRQLEATGITFLSVHGRTAAEKTNVPVHKEALREIKQSIAIPMVANGDIFTLDDAEQMHAETKCDGVMAARGMLSNPAMFAGPKSTPVECVQRWLNICRQADTDITYQCMHHHFSFMTESLLTKRLRCELNSLSRDKDKVYDFIRTHLPLDSVVDDTANEEYPDKISCTYSEQNFRQRCAERGSTKADSNGSAYDPEASDGSFFQSKQSELVQQDESSVDGVDFMDGGGFLFDE</sequence>
<dbReference type="VEuPathDB" id="VectorBase:AFAF012034"/>